<proteinExistence type="predicted"/>
<dbReference type="PANTHER" id="PTHR43747">
    <property type="entry name" value="FAD-BINDING PROTEIN"/>
    <property type="match status" value="1"/>
</dbReference>
<dbReference type="Gene3D" id="3.50.50.60">
    <property type="entry name" value="FAD/NAD(P)-binding domain"/>
    <property type="match status" value="1"/>
</dbReference>
<dbReference type="InterPro" id="IPR050816">
    <property type="entry name" value="Flavin-dep_Halogenase_NPB"/>
</dbReference>
<protein>
    <recommendedName>
        <fullName evidence="1">FAD-binding domain-containing protein</fullName>
    </recommendedName>
</protein>
<dbReference type="InterPro" id="IPR002938">
    <property type="entry name" value="FAD-bd"/>
</dbReference>
<evidence type="ECO:0000313" key="3">
    <source>
        <dbReference type="Proteomes" id="UP000217994"/>
    </source>
</evidence>
<dbReference type="PRINTS" id="PR00420">
    <property type="entry name" value="RNGMNOXGNASE"/>
</dbReference>
<dbReference type="AlphaFoldDB" id="A0A2A4F3S5"/>
<dbReference type="Pfam" id="PF01494">
    <property type="entry name" value="FAD_binding_3"/>
    <property type="match status" value="1"/>
</dbReference>
<reference evidence="2 3" key="1">
    <citation type="submission" date="2017-01" db="EMBL/GenBank/DDBJ databases">
        <title>Whole-Genome Shotgun Sequencing of Two beta-Proteobacterial Species in Search of the Bulgecin Biosynthetic Cluster.</title>
        <authorList>
            <person name="Horsman M.E."/>
            <person name="Marous D.R."/>
            <person name="Li R."/>
            <person name="Oliver R.A."/>
            <person name="Byun B."/>
            <person name="Emrich S.J."/>
            <person name="Boggess B."/>
            <person name="Townsend C.A."/>
            <person name="Mobashery S."/>
        </authorList>
    </citation>
    <scope>NUCLEOTIDE SEQUENCE [LARGE SCALE GENOMIC DNA]</scope>
    <source>
        <strain evidence="2 3">ATCC 31433</strain>
    </source>
</reference>
<evidence type="ECO:0000313" key="2">
    <source>
        <dbReference type="EMBL" id="PCE27288.1"/>
    </source>
</evidence>
<gene>
    <name evidence="2" type="ORF">BZL54_29665</name>
</gene>
<sequence length="392" mass="42814">MLTVEKLAVANPSKVRYQVAVVGGGPAGASCALALARAGVADILIVEAGSYGSVRIGESIPPEGRMLFRSLGIDAAFLAQAHEPCYGSCSYWGSDKRGYNDFLLSPHGHGWHLDRRKFDELLASQARTAGVELLTECSLLASEPSSGAGYTLSIGRAGQAVSRVQADFVVDASGAHAAFARQRGAKRVNSNPLVCIAARLPRFDADAPFSRLTQLEAVEQGWWYVASVPGNTVVVMLATHAQAVRTMRLYQPEHWYSLLGATSHTSRLVRGLSPNPHDLHLKSCPAPSYCLDKLCGDQWLAIGDAASAYDPITAQGIVKSLMNGISAAKAIQNRMGGNPRAIEEFKQALRIQYRQYLKMRHYFYCLERRWPQSEFWRTVQREVEMPHTAPGQ</sequence>
<name>A0A2A4F3S5_9BURK</name>
<dbReference type="RefSeq" id="WP_084901914.1">
    <property type="nucleotide sequence ID" value="NZ_CP020737.1"/>
</dbReference>
<comment type="caution">
    <text evidence="2">The sequence shown here is derived from an EMBL/GenBank/DDBJ whole genome shotgun (WGS) entry which is preliminary data.</text>
</comment>
<organism evidence="2 3">
    <name type="scientific">Burkholderia ubonensis subsp. mesacidophila</name>
    <dbReference type="NCBI Taxonomy" id="265293"/>
    <lineage>
        <taxon>Bacteria</taxon>
        <taxon>Pseudomonadati</taxon>
        <taxon>Pseudomonadota</taxon>
        <taxon>Betaproteobacteria</taxon>
        <taxon>Burkholderiales</taxon>
        <taxon>Burkholderiaceae</taxon>
        <taxon>Burkholderia</taxon>
        <taxon>Burkholderia cepacia complex</taxon>
    </lineage>
</organism>
<dbReference type="PROSITE" id="PS51257">
    <property type="entry name" value="PROKAR_LIPOPROTEIN"/>
    <property type="match status" value="1"/>
</dbReference>
<evidence type="ECO:0000259" key="1">
    <source>
        <dbReference type="Pfam" id="PF01494"/>
    </source>
</evidence>
<dbReference type="Proteomes" id="UP000217994">
    <property type="component" value="Unassembled WGS sequence"/>
</dbReference>
<dbReference type="SUPFAM" id="SSF51905">
    <property type="entry name" value="FAD/NAD(P)-binding domain"/>
    <property type="match status" value="1"/>
</dbReference>
<dbReference type="GO" id="GO:0071949">
    <property type="term" value="F:FAD binding"/>
    <property type="evidence" value="ECO:0007669"/>
    <property type="project" value="InterPro"/>
</dbReference>
<feature type="domain" description="FAD-binding" evidence="1">
    <location>
        <begin position="17"/>
        <end position="331"/>
    </location>
</feature>
<dbReference type="PANTHER" id="PTHR43747:SF1">
    <property type="entry name" value="SLR1998 PROTEIN"/>
    <property type="match status" value="1"/>
</dbReference>
<dbReference type="GeneID" id="69001899"/>
<dbReference type="EMBL" id="MTZU01000093">
    <property type="protein sequence ID" value="PCE27288.1"/>
    <property type="molecule type" value="Genomic_DNA"/>
</dbReference>
<dbReference type="Gene3D" id="3.30.9.100">
    <property type="match status" value="1"/>
</dbReference>
<dbReference type="InterPro" id="IPR036188">
    <property type="entry name" value="FAD/NAD-bd_sf"/>
</dbReference>
<accession>A0A2A4F3S5</accession>